<comment type="subcellular location">
    <subcellularLocation>
        <location evidence="1 8">Cell outer membrane</location>
        <topology evidence="1 8">Multi-pass membrane protein</topology>
    </subcellularLocation>
</comment>
<dbReference type="AlphaFoldDB" id="A0A3M2I093"/>
<keyword evidence="15" id="KW-1185">Reference proteome</keyword>
<keyword evidence="4 8" id="KW-0812">Transmembrane</keyword>
<accession>A0A3M2I093</accession>
<dbReference type="RefSeq" id="WP_122101011.1">
    <property type="nucleotide sequence ID" value="NZ_RFLY01000005.1"/>
</dbReference>
<keyword evidence="7 8" id="KW-0998">Cell outer membrane</keyword>
<comment type="caution">
    <text evidence="14">The sequence shown here is derived from an EMBL/GenBank/DDBJ whole genome shotgun (WGS) entry which is preliminary data.</text>
</comment>
<comment type="similarity">
    <text evidence="8 9">Belongs to the TonB-dependent receptor family.</text>
</comment>
<dbReference type="Pfam" id="PF00593">
    <property type="entry name" value="TonB_dep_Rec_b-barrel"/>
    <property type="match status" value="1"/>
</dbReference>
<dbReference type="OrthoDB" id="9795928at2"/>
<dbReference type="InterPro" id="IPR012910">
    <property type="entry name" value="Plug_dom"/>
</dbReference>
<evidence type="ECO:0000256" key="5">
    <source>
        <dbReference type="ARBA" id="ARBA00023077"/>
    </source>
</evidence>
<keyword evidence="2 8" id="KW-0813">Transport</keyword>
<dbReference type="InterPro" id="IPR037066">
    <property type="entry name" value="Plug_dom_sf"/>
</dbReference>
<dbReference type="PROSITE" id="PS52016">
    <property type="entry name" value="TONB_DEPENDENT_REC_3"/>
    <property type="match status" value="1"/>
</dbReference>
<keyword evidence="11" id="KW-0732">Signal</keyword>
<evidence type="ECO:0000313" key="15">
    <source>
        <dbReference type="Proteomes" id="UP000275012"/>
    </source>
</evidence>
<keyword evidence="3 8" id="KW-1134">Transmembrane beta strand</keyword>
<feature type="region of interest" description="Disordered" evidence="10">
    <location>
        <begin position="234"/>
        <end position="255"/>
    </location>
</feature>
<dbReference type="Pfam" id="PF07715">
    <property type="entry name" value="Plug"/>
    <property type="match status" value="1"/>
</dbReference>
<evidence type="ECO:0000256" key="3">
    <source>
        <dbReference type="ARBA" id="ARBA00022452"/>
    </source>
</evidence>
<feature type="signal peptide" evidence="11">
    <location>
        <begin position="1"/>
        <end position="28"/>
    </location>
</feature>
<evidence type="ECO:0000256" key="9">
    <source>
        <dbReference type="RuleBase" id="RU003357"/>
    </source>
</evidence>
<dbReference type="PANTHER" id="PTHR30069">
    <property type="entry name" value="TONB-DEPENDENT OUTER MEMBRANE RECEPTOR"/>
    <property type="match status" value="1"/>
</dbReference>
<protein>
    <submittedName>
        <fullName evidence="14">TonB-dependent receptor</fullName>
    </submittedName>
</protein>
<dbReference type="Gene3D" id="2.170.130.10">
    <property type="entry name" value="TonB-dependent receptor, plug domain"/>
    <property type="match status" value="1"/>
</dbReference>
<evidence type="ECO:0000256" key="1">
    <source>
        <dbReference type="ARBA" id="ARBA00004571"/>
    </source>
</evidence>
<feature type="domain" description="TonB-dependent receptor plug" evidence="13">
    <location>
        <begin position="61"/>
        <end position="164"/>
    </location>
</feature>
<evidence type="ECO:0000259" key="12">
    <source>
        <dbReference type="Pfam" id="PF00593"/>
    </source>
</evidence>
<evidence type="ECO:0000259" key="13">
    <source>
        <dbReference type="Pfam" id="PF07715"/>
    </source>
</evidence>
<reference evidence="14 15" key="1">
    <citation type="submission" date="2018-10" db="EMBL/GenBank/DDBJ databases">
        <title>Proposal of Lysobacter pythonis sp. nov. isolated from royal pythons (Python regius).</title>
        <authorList>
            <person name="Hans-Juergen B."/>
            <person name="Huptas C."/>
            <person name="Sandra B."/>
            <person name="Igor L."/>
            <person name="Joachim S."/>
            <person name="Siegfried S."/>
            <person name="Mareike W."/>
            <person name="Peter K."/>
        </authorList>
    </citation>
    <scope>NUCLEOTIDE SEQUENCE [LARGE SCALE GENOMIC DNA]</scope>
    <source>
        <strain evidence="14 15">4284/11</strain>
    </source>
</reference>
<evidence type="ECO:0000313" key="14">
    <source>
        <dbReference type="EMBL" id="RMH93563.1"/>
    </source>
</evidence>
<evidence type="ECO:0000256" key="2">
    <source>
        <dbReference type="ARBA" id="ARBA00022448"/>
    </source>
</evidence>
<keyword evidence="14" id="KW-0675">Receptor</keyword>
<feature type="domain" description="TonB-dependent receptor-like beta-barrel" evidence="12">
    <location>
        <begin position="300"/>
        <end position="711"/>
    </location>
</feature>
<feature type="chain" id="PRO_5018276266" evidence="11">
    <location>
        <begin position="29"/>
        <end position="742"/>
    </location>
</feature>
<sequence length="742" mass="80433">MSPFVHNHPRPRRLAQALLLALSAPVLATAQEAPSDPHRQSTRELDRVVVTASPLHQTAAELSRPVEVLAGERLDEAKSTTLGHTLERLPGIQSTSFGPGVGRPIIRGLDGARVQVVSDGMGSGDVSALSADHAVSIDPFLANRIEVLKGPATLLYGSGAIGGAVNVIDGRTPDALPASPLSGRAELRAGSVDHERTGMFRLDGATATEGSGWVFHADGLLRETRDSKIPGHAESATRMAAEGQQPDPAKRGVLPNSAVRTASGSLGASWVGERAHFGIATHLFNTRYGVPGHEHAAHDHGHGHGHAHDHEDAHGDVRIGLDQRRHEVHGGLNDLGIFKTVRFKYARTHYTHTEYEGARVGTVFNNKTDEGRIELVHRDIAGWQGAFGLQGGHRDFDATGDEAFVAPTNGRDIGVFWLGQRAFGPVRLELGARHDRGRIESTPLALLPERQARRDFHTNAFSAALRWDFNDALNFKLGLDRAQRAPTAEELYSNGHHVAIGAIEIGNDKLKPETAHRLELGAEWKHEHVRLGVSAFVAEYRDYIHATAPMSVRRPGQTLTDGGVPVRLWTQHDARFSGFEIESVFTLFDGAPGRFDLRLFGDSVRGRLKGGADEEVRVRVLHGDHTHNHRAIVLAGGDLPRIAPARVGGELRWEAAAWRASLGAIRSLRQDRVAAGETTTPGYTLVNAHLAWHGDTASGNGWELFLDGRNLLNEEARPHTSFLKDLAPLPGRGVVAGVRFYF</sequence>
<dbReference type="InterPro" id="IPR036942">
    <property type="entry name" value="Beta-barrel_TonB_sf"/>
</dbReference>
<evidence type="ECO:0000256" key="6">
    <source>
        <dbReference type="ARBA" id="ARBA00023136"/>
    </source>
</evidence>
<keyword evidence="6 8" id="KW-0472">Membrane</keyword>
<dbReference type="PANTHER" id="PTHR30069:SF40">
    <property type="entry name" value="TONB-DEPENDENT RECEPTOR NMB0964-RELATED"/>
    <property type="match status" value="1"/>
</dbReference>
<proteinExistence type="inferred from homology"/>
<keyword evidence="5 9" id="KW-0798">TonB box</keyword>
<evidence type="ECO:0000256" key="8">
    <source>
        <dbReference type="PROSITE-ProRule" id="PRU01360"/>
    </source>
</evidence>
<organism evidence="14 15">
    <name type="scientific">Solilutibacter pythonis</name>
    <dbReference type="NCBI Taxonomy" id="2483112"/>
    <lineage>
        <taxon>Bacteria</taxon>
        <taxon>Pseudomonadati</taxon>
        <taxon>Pseudomonadota</taxon>
        <taxon>Gammaproteobacteria</taxon>
        <taxon>Lysobacterales</taxon>
        <taxon>Lysobacteraceae</taxon>
        <taxon>Solilutibacter</taxon>
    </lineage>
</organism>
<dbReference type="GO" id="GO:0015344">
    <property type="term" value="F:siderophore uptake transmembrane transporter activity"/>
    <property type="evidence" value="ECO:0007669"/>
    <property type="project" value="TreeGrafter"/>
</dbReference>
<dbReference type="Gene3D" id="2.40.170.20">
    <property type="entry name" value="TonB-dependent receptor, beta-barrel domain"/>
    <property type="match status" value="1"/>
</dbReference>
<dbReference type="GO" id="GO:0044718">
    <property type="term" value="P:siderophore transmembrane transport"/>
    <property type="evidence" value="ECO:0007669"/>
    <property type="project" value="TreeGrafter"/>
</dbReference>
<name>A0A3M2I093_9GAMM</name>
<evidence type="ECO:0000256" key="11">
    <source>
        <dbReference type="SAM" id="SignalP"/>
    </source>
</evidence>
<dbReference type="InterPro" id="IPR000531">
    <property type="entry name" value="Beta-barrel_TonB"/>
</dbReference>
<gene>
    <name evidence="14" type="ORF">EBB59_04795</name>
</gene>
<dbReference type="GO" id="GO:0009279">
    <property type="term" value="C:cell outer membrane"/>
    <property type="evidence" value="ECO:0007669"/>
    <property type="project" value="UniProtKB-SubCell"/>
</dbReference>
<evidence type="ECO:0000256" key="4">
    <source>
        <dbReference type="ARBA" id="ARBA00022692"/>
    </source>
</evidence>
<dbReference type="InterPro" id="IPR039426">
    <property type="entry name" value="TonB-dep_rcpt-like"/>
</dbReference>
<dbReference type="SUPFAM" id="SSF56935">
    <property type="entry name" value="Porins"/>
    <property type="match status" value="1"/>
</dbReference>
<evidence type="ECO:0000256" key="7">
    <source>
        <dbReference type="ARBA" id="ARBA00023237"/>
    </source>
</evidence>
<evidence type="ECO:0000256" key="10">
    <source>
        <dbReference type="SAM" id="MobiDB-lite"/>
    </source>
</evidence>
<dbReference type="Proteomes" id="UP000275012">
    <property type="component" value="Unassembled WGS sequence"/>
</dbReference>
<dbReference type="EMBL" id="RFLY01000005">
    <property type="protein sequence ID" value="RMH93563.1"/>
    <property type="molecule type" value="Genomic_DNA"/>
</dbReference>